<gene>
    <name evidence="4" type="ORF">IPV69_00265</name>
</gene>
<evidence type="ECO:0000259" key="3">
    <source>
        <dbReference type="Pfam" id="PF20434"/>
    </source>
</evidence>
<name>A0A7M2WWY0_9BACT</name>
<dbReference type="Pfam" id="PF20434">
    <property type="entry name" value="BD-FAE"/>
    <property type="match status" value="1"/>
</dbReference>
<dbReference type="PANTHER" id="PTHR48081:SF6">
    <property type="entry name" value="PEPTIDASE S9 PROLYL OLIGOPEPTIDASE CATALYTIC DOMAIN-CONTAINING PROTEIN"/>
    <property type="match status" value="1"/>
</dbReference>
<dbReference type="PANTHER" id="PTHR48081">
    <property type="entry name" value="AB HYDROLASE SUPERFAMILY PROTEIN C4A8.06C"/>
    <property type="match status" value="1"/>
</dbReference>
<organism evidence="4 5">
    <name type="scientific">Humisphaera borealis</name>
    <dbReference type="NCBI Taxonomy" id="2807512"/>
    <lineage>
        <taxon>Bacteria</taxon>
        <taxon>Pseudomonadati</taxon>
        <taxon>Planctomycetota</taxon>
        <taxon>Phycisphaerae</taxon>
        <taxon>Tepidisphaerales</taxon>
        <taxon>Tepidisphaeraceae</taxon>
        <taxon>Humisphaera</taxon>
    </lineage>
</organism>
<feature type="chain" id="PRO_5034819712" evidence="2">
    <location>
        <begin position="25"/>
        <end position="305"/>
    </location>
</feature>
<protein>
    <submittedName>
        <fullName evidence="4">Alpha/beta hydrolase</fullName>
    </submittedName>
</protein>
<dbReference type="EMBL" id="CP063458">
    <property type="protein sequence ID" value="QOV89844.1"/>
    <property type="molecule type" value="Genomic_DNA"/>
</dbReference>
<evidence type="ECO:0000256" key="2">
    <source>
        <dbReference type="SAM" id="SignalP"/>
    </source>
</evidence>
<dbReference type="RefSeq" id="WP_206292903.1">
    <property type="nucleotide sequence ID" value="NZ_CP063458.1"/>
</dbReference>
<feature type="domain" description="BD-FAE-like" evidence="3">
    <location>
        <begin position="79"/>
        <end position="181"/>
    </location>
</feature>
<dbReference type="InterPro" id="IPR049492">
    <property type="entry name" value="BD-FAE-like_dom"/>
</dbReference>
<evidence type="ECO:0000313" key="5">
    <source>
        <dbReference type="Proteomes" id="UP000593765"/>
    </source>
</evidence>
<reference evidence="4 5" key="1">
    <citation type="submission" date="2020-10" db="EMBL/GenBank/DDBJ databases">
        <title>Wide distribution of Phycisphaera-like planctomycetes from WD2101 soil group in peatlands and genome analysis of the first cultivated representative.</title>
        <authorList>
            <person name="Dedysh S.N."/>
            <person name="Beletsky A.V."/>
            <person name="Ivanova A."/>
            <person name="Kulichevskaya I.S."/>
            <person name="Suzina N.E."/>
            <person name="Philippov D.A."/>
            <person name="Rakitin A.L."/>
            <person name="Mardanov A.V."/>
            <person name="Ravin N.V."/>
        </authorList>
    </citation>
    <scope>NUCLEOTIDE SEQUENCE [LARGE SCALE GENOMIC DNA]</scope>
    <source>
        <strain evidence="4 5">M1803</strain>
    </source>
</reference>
<keyword evidence="1 4" id="KW-0378">Hydrolase</keyword>
<dbReference type="AlphaFoldDB" id="A0A7M2WWY0"/>
<sequence length="305" mass="32915">MPTPTRFVLVALLTFAGVVTTSRAADVAEPQPIAIWPDVAPGEKGDIGPEVDKTKPDPKIPADKYIIRLGDVSKPTITVYKPAADKDTGAAVVVCPGGGYNILAYNLEGTEICKWLNSVGVTGVLLKYRVPSRKGLEKHTAALQDVQRAIGIVRHRAAEWKIDPKRVGVLGFSAGGHLSASVSNNFAERTYPAVDDADKESCRPDAAFLIYPAYLVDKADVTKIAADLKVTDKTPPTFIIQTQDDGIKVENAYVYALALKAVKVPTEVHTFAKGGHGYGLRPSENPVSKWPVLATEWMKTLGWIK</sequence>
<dbReference type="GO" id="GO:0016787">
    <property type="term" value="F:hydrolase activity"/>
    <property type="evidence" value="ECO:0007669"/>
    <property type="project" value="UniProtKB-KW"/>
</dbReference>
<dbReference type="KEGG" id="hbs:IPV69_00265"/>
<dbReference type="InterPro" id="IPR029058">
    <property type="entry name" value="AB_hydrolase_fold"/>
</dbReference>
<dbReference type="Proteomes" id="UP000593765">
    <property type="component" value="Chromosome"/>
</dbReference>
<accession>A0A7M2WWY0</accession>
<evidence type="ECO:0000256" key="1">
    <source>
        <dbReference type="ARBA" id="ARBA00022801"/>
    </source>
</evidence>
<feature type="signal peptide" evidence="2">
    <location>
        <begin position="1"/>
        <end position="24"/>
    </location>
</feature>
<keyword evidence="2" id="KW-0732">Signal</keyword>
<dbReference type="Gene3D" id="3.40.50.1820">
    <property type="entry name" value="alpha/beta hydrolase"/>
    <property type="match status" value="1"/>
</dbReference>
<proteinExistence type="predicted"/>
<dbReference type="SUPFAM" id="SSF53474">
    <property type="entry name" value="alpha/beta-Hydrolases"/>
    <property type="match status" value="1"/>
</dbReference>
<keyword evidence="5" id="KW-1185">Reference proteome</keyword>
<dbReference type="InterPro" id="IPR050300">
    <property type="entry name" value="GDXG_lipolytic_enzyme"/>
</dbReference>
<evidence type="ECO:0000313" key="4">
    <source>
        <dbReference type="EMBL" id="QOV89844.1"/>
    </source>
</evidence>